<feature type="compositionally biased region" description="Acidic residues" evidence="12">
    <location>
        <begin position="687"/>
        <end position="699"/>
    </location>
</feature>
<dbReference type="InterPro" id="IPR003593">
    <property type="entry name" value="AAA+_ATPase"/>
</dbReference>
<dbReference type="SMART" id="SM00382">
    <property type="entry name" value="AAA"/>
    <property type="match status" value="1"/>
</dbReference>
<dbReference type="SMART" id="SM00350">
    <property type="entry name" value="MCM"/>
    <property type="match status" value="1"/>
</dbReference>
<dbReference type="Gene3D" id="2.20.28.10">
    <property type="match status" value="1"/>
</dbReference>
<dbReference type="CDD" id="cd17754">
    <property type="entry name" value="MCM3"/>
    <property type="match status" value="1"/>
</dbReference>
<comment type="similarity">
    <text evidence="2 10">Belongs to the MCM family.</text>
</comment>
<dbReference type="PRINTS" id="PR01657">
    <property type="entry name" value="MCMFAMILY"/>
</dbReference>
<evidence type="ECO:0000256" key="11">
    <source>
        <dbReference type="RuleBase" id="RU368061"/>
    </source>
</evidence>
<proteinExistence type="inferred from homology"/>
<name>A0A261XWB1_9FUNG</name>
<evidence type="ECO:0000256" key="6">
    <source>
        <dbReference type="ARBA" id="ARBA00022806"/>
    </source>
</evidence>
<dbReference type="InterPro" id="IPR012340">
    <property type="entry name" value="NA-bd_OB-fold"/>
</dbReference>
<gene>
    <name evidence="14" type="ORF">BZG36_04281</name>
</gene>
<keyword evidence="5 11" id="KW-0378">Hydrolase</keyword>
<dbReference type="Proteomes" id="UP000242875">
    <property type="component" value="Unassembled WGS sequence"/>
</dbReference>
<feature type="compositionally biased region" description="Polar residues" evidence="12">
    <location>
        <begin position="740"/>
        <end position="752"/>
    </location>
</feature>
<organism evidence="14 15">
    <name type="scientific">Bifiguratus adelaidae</name>
    <dbReference type="NCBI Taxonomy" id="1938954"/>
    <lineage>
        <taxon>Eukaryota</taxon>
        <taxon>Fungi</taxon>
        <taxon>Fungi incertae sedis</taxon>
        <taxon>Mucoromycota</taxon>
        <taxon>Mucoromycotina</taxon>
        <taxon>Endogonomycetes</taxon>
        <taxon>Endogonales</taxon>
        <taxon>Endogonales incertae sedis</taxon>
        <taxon>Bifiguratus</taxon>
    </lineage>
</organism>
<keyword evidence="8 10" id="KW-0238">DNA-binding</keyword>
<dbReference type="PANTHER" id="PTHR11630:SF46">
    <property type="entry name" value="DNA REPLICATION LICENSING FACTOR MCM3-RELATED"/>
    <property type="match status" value="1"/>
</dbReference>
<protein>
    <recommendedName>
        <fullName evidence="11">DNA replication licensing factor MCM3</fullName>
        <ecNumber evidence="11">3.6.4.12</ecNumber>
    </recommendedName>
</protein>
<dbReference type="Pfam" id="PF17207">
    <property type="entry name" value="MCM_OB"/>
    <property type="match status" value="1"/>
</dbReference>
<dbReference type="Pfam" id="PF00493">
    <property type="entry name" value="MCM"/>
    <property type="match status" value="1"/>
</dbReference>
<dbReference type="InterPro" id="IPR056575">
    <property type="entry name" value="WH_MCM3_C"/>
</dbReference>
<dbReference type="GO" id="GO:1902975">
    <property type="term" value="P:mitotic DNA replication initiation"/>
    <property type="evidence" value="ECO:0007669"/>
    <property type="project" value="TreeGrafter"/>
</dbReference>
<comment type="caution">
    <text evidence="14">The sequence shown here is derived from an EMBL/GenBank/DDBJ whole genome shotgun (WGS) entry which is preliminary data.</text>
</comment>
<dbReference type="EC" id="3.6.4.12" evidence="11"/>
<evidence type="ECO:0000256" key="10">
    <source>
        <dbReference type="RuleBase" id="RU004070"/>
    </source>
</evidence>
<dbReference type="InterPro" id="IPR008046">
    <property type="entry name" value="Mcm3"/>
</dbReference>
<dbReference type="Gene3D" id="3.40.50.300">
    <property type="entry name" value="P-loop containing nucleotide triphosphate hydrolases"/>
    <property type="match status" value="1"/>
</dbReference>
<comment type="catalytic activity">
    <reaction evidence="11">
        <text>ATP + H2O = ADP + phosphate + H(+)</text>
        <dbReference type="Rhea" id="RHEA:13065"/>
        <dbReference type="ChEBI" id="CHEBI:15377"/>
        <dbReference type="ChEBI" id="CHEBI:15378"/>
        <dbReference type="ChEBI" id="CHEBI:30616"/>
        <dbReference type="ChEBI" id="CHEBI:43474"/>
        <dbReference type="ChEBI" id="CHEBI:456216"/>
        <dbReference type="EC" id="3.6.4.12"/>
    </reaction>
</comment>
<dbReference type="Gene3D" id="2.40.50.140">
    <property type="entry name" value="Nucleic acid-binding proteins"/>
    <property type="match status" value="1"/>
</dbReference>
<evidence type="ECO:0000256" key="7">
    <source>
        <dbReference type="ARBA" id="ARBA00022840"/>
    </source>
</evidence>
<sequence>MAQVMRLDDELAEERSRLFREYLDQPQYEPEIARLLQVNERRLVVNIDHIRQWNREYASGLMTSPHEYIPSFDKAFKDLMLARAPERHLEDVHFHVGLRGSFGINHVNPRTLRANHLGKLICLEGIVTRCSLVRPKMLRSIHYSESDQIFWRKDYKDSTMIGHHMNTDTSFPTKDKDEKPLIFESGLSDYMKYQSISIQEMPERAPAGQLPRSLEIVVSDDLVDKAKPGDRIQLIGIYQSMGNRNNSASSATFRTVIIANNILIYGSKSGISTNAIASSSPITENDIRNITKVSKKRNVFDLLANSLAPSIWGHDHIKKAILLMMLSGMEKNLENGTHIRGDINIMLVGDPSTAKSQMLRFVLNIAPLAIATTGRGSSGVGLTAAVTTDKETSERRLEAGAMVLADRGIVCIDEFDKMSDVDRVAIHEVMEQQTVTIAKAGIHTSLNARCSVLAAANPHYGQYDPYMTPAKNINLPDSLLSRFDLLFVVTDDVDEARDRSISEHVLRMHRYAQPGVEEGTPVQETYSLNLDVDQDDDDTEETPVYQKFNRLLHAGVVQASRRSRRVKEEVLSLPFMKKYIQYAKSRIKPVLTKEATDVIIEEYATLRNKDDSNDAMKTAPITARTLETLIRISTAHAKARLSNRVEEQDAIAAAELLTYAMFKEVLERPKHKRRKGRQGATSSADSDSSEDDDDDDDEQVAVNGTTTAGSRSNGRARRSPELSSQTSLGQMQDLMETDDSQTTRGSQATAGANSGDRVAGFRSRLFALVNDGAFGDTSTAKFDDVLMEINRHVETSDLYTVEEAREILSVMESENKLMVAGDEIVLI</sequence>
<dbReference type="GO" id="GO:0000727">
    <property type="term" value="P:double-strand break repair via break-induced replication"/>
    <property type="evidence" value="ECO:0007669"/>
    <property type="project" value="TreeGrafter"/>
</dbReference>
<dbReference type="Gene3D" id="3.30.1640.10">
    <property type="entry name" value="mini-chromosome maintenance (MCM) complex, chain A, domain 1"/>
    <property type="match status" value="1"/>
</dbReference>
<feature type="region of interest" description="Disordered" evidence="12">
    <location>
        <begin position="736"/>
        <end position="755"/>
    </location>
</feature>
<keyword evidence="7 10" id="KW-0067">ATP-binding</keyword>
<dbReference type="PANTHER" id="PTHR11630">
    <property type="entry name" value="DNA REPLICATION LICENSING FACTOR MCM FAMILY MEMBER"/>
    <property type="match status" value="1"/>
</dbReference>
<dbReference type="InterPro" id="IPR041562">
    <property type="entry name" value="MCM_lid"/>
</dbReference>
<feature type="region of interest" description="Disordered" evidence="12">
    <location>
        <begin position="669"/>
        <end position="731"/>
    </location>
</feature>
<comment type="subunit">
    <text evidence="11">Component of the MCM2-7 complex.</text>
</comment>
<keyword evidence="3 11" id="KW-0235">DNA replication</keyword>
<evidence type="ECO:0000313" key="15">
    <source>
        <dbReference type="Proteomes" id="UP000242875"/>
    </source>
</evidence>
<evidence type="ECO:0000256" key="8">
    <source>
        <dbReference type="ARBA" id="ARBA00023125"/>
    </source>
</evidence>
<evidence type="ECO:0000256" key="9">
    <source>
        <dbReference type="ARBA" id="ARBA00023242"/>
    </source>
</evidence>
<dbReference type="InterPro" id="IPR031327">
    <property type="entry name" value="MCM"/>
</dbReference>
<dbReference type="GO" id="GO:0005524">
    <property type="term" value="F:ATP binding"/>
    <property type="evidence" value="ECO:0007669"/>
    <property type="project" value="UniProtKB-UniRule"/>
</dbReference>
<dbReference type="GO" id="GO:0017116">
    <property type="term" value="F:single-stranded DNA helicase activity"/>
    <property type="evidence" value="ECO:0007669"/>
    <property type="project" value="TreeGrafter"/>
</dbReference>
<dbReference type="Pfam" id="PF23191">
    <property type="entry name" value="WHD_MCM3_C"/>
    <property type="match status" value="1"/>
</dbReference>
<dbReference type="InterPro" id="IPR018525">
    <property type="entry name" value="MCM_CS"/>
</dbReference>
<evidence type="ECO:0000313" key="14">
    <source>
        <dbReference type="EMBL" id="OZJ02608.1"/>
    </source>
</evidence>
<dbReference type="GO" id="GO:0003697">
    <property type="term" value="F:single-stranded DNA binding"/>
    <property type="evidence" value="ECO:0007669"/>
    <property type="project" value="TreeGrafter"/>
</dbReference>
<dbReference type="GO" id="GO:0016887">
    <property type="term" value="F:ATP hydrolysis activity"/>
    <property type="evidence" value="ECO:0007669"/>
    <property type="project" value="RHEA"/>
</dbReference>
<dbReference type="Pfam" id="PF17855">
    <property type="entry name" value="MCM_lid"/>
    <property type="match status" value="1"/>
</dbReference>
<evidence type="ECO:0000259" key="13">
    <source>
        <dbReference type="PROSITE" id="PS50051"/>
    </source>
</evidence>
<feature type="domain" description="MCM C-terminal AAA(+) ATPase" evidence="13">
    <location>
        <begin position="299"/>
        <end position="505"/>
    </location>
</feature>
<dbReference type="GO" id="GO:0042555">
    <property type="term" value="C:MCM complex"/>
    <property type="evidence" value="ECO:0007669"/>
    <property type="project" value="UniProtKB-UniRule"/>
</dbReference>
<dbReference type="PRINTS" id="PR01659">
    <property type="entry name" value="MCMPROTEIN3"/>
</dbReference>
<dbReference type="GO" id="GO:0006271">
    <property type="term" value="P:DNA strand elongation involved in DNA replication"/>
    <property type="evidence" value="ECO:0007669"/>
    <property type="project" value="TreeGrafter"/>
</dbReference>
<evidence type="ECO:0000256" key="2">
    <source>
        <dbReference type="ARBA" id="ARBA00008010"/>
    </source>
</evidence>
<dbReference type="InterPro" id="IPR033762">
    <property type="entry name" value="MCM_OB"/>
</dbReference>
<evidence type="ECO:0000256" key="4">
    <source>
        <dbReference type="ARBA" id="ARBA00022741"/>
    </source>
</evidence>
<dbReference type="InterPro" id="IPR027925">
    <property type="entry name" value="MCM_N"/>
</dbReference>
<reference evidence="14 15" key="1">
    <citation type="journal article" date="2017" name="Mycologia">
        <title>Bifiguratus adelaidae, gen. et sp. nov., a new member of Mucoromycotina in endophytic and soil-dwelling habitats.</title>
        <authorList>
            <person name="Torres-Cruz T.J."/>
            <person name="Billingsley Tobias T.L."/>
            <person name="Almatruk M."/>
            <person name="Hesse C."/>
            <person name="Kuske C.R."/>
            <person name="Desiro A."/>
            <person name="Benucci G.M."/>
            <person name="Bonito G."/>
            <person name="Stajich J.E."/>
            <person name="Dunlap C."/>
            <person name="Arnold A.E."/>
            <person name="Porras-Alfaro A."/>
        </authorList>
    </citation>
    <scope>NUCLEOTIDE SEQUENCE [LARGE SCALE GENOMIC DNA]</scope>
    <source>
        <strain evidence="14 15">AZ0501</strain>
    </source>
</reference>
<dbReference type="Pfam" id="PF14551">
    <property type="entry name" value="MCM_N"/>
    <property type="match status" value="1"/>
</dbReference>
<dbReference type="GO" id="GO:0006279">
    <property type="term" value="P:premeiotic DNA replication"/>
    <property type="evidence" value="ECO:0007669"/>
    <property type="project" value="UniProtKB-ARBA"/>
</dbReference>
<accession>A0A261XWB1</accession>
<dbReference type="PROSITE" id="PS50051">
    <property type="entry name" value="MCM_2"/>
    <property type="match status" value="1"/>
</dbReference>
<evidence type="ECO:0000256" key="12">
    <source>
        <dbReference type="SAM" id="MobiDB-lite"/>
    </source>
</evidence>
<dbReference type="SUPFAM" id="SSF52540">
    <property type="entry name" value="P-loop containing nucleoside triphosphate hydrolases"/>
    <property type="match status" value="1"/>
</dbReference>
<keyword evidence="9 11" id="KW-0539">Nucleus</keyword>
<dbReference type="GO" id="GO:0031261">
    <property type="term" value="C:DNA replication preinitiation complex"/>
    <property type="evidence" value="ECO:0007669"/>
    <property type="project" value="UniProtKB-ARBA"/>
</dbReference>
<feature type="compositionally biased region" description="Polar residues" evidence="12">
    <location>
        <begin position="721"/>
        <end position="730"/>
    </location>
</feature>
<dbReference type="InterPro" id="IPR027417">
    <property type="entry name" value="P-loop_NTPase"/>
</dbReference>
<dbReference type="OrthoDB" id="1882346at2759"/>
<keyword evidence="15" id="KW-1185">Reference proteome</keyword>
<dbReference type="PROSITE" id="PS00847">
    <property type="entry name" value="MCM_1"/>
    <property type="match status" value="1"/>
</dbReference>
<dbReference type="GO" id="GO:0005656">
    <property type="term" value="C:nuclear pre-replicative complex"/>
    <property type="evidence" value="ECO:0007669"/>
    <property type="project" value="UniProtKB-ARBA"/>
</dbReference>
<dbReference type="InterPro" id="IPR001208">
    <property type="entry name" value="MCM_dom"/>
</dbReference>
<dbReference type="AlphaFoldDB" id="A0A261XWB1"/>
<comment type="function">
    <text evidence="11">Acts as component of the MCM2-7 complex (MCM complex) which is the replicative helicase essential for 'once per cell cycle' DNA replication initiation and elongation in eukaryotic cells. The active ATPase sites in the MCM2-7 ring are formed through the interaction surfaces of two neighboring subunits such that a critical structure of a conserved arginine finger motif is provided in trans relative to the ATP-binding site of the Walker A box of the adjacent subunit. The six ATPase active sites, however, are likely to contribute differentially to the complex helicase activity.</text>
</comment>
<evidence type="ECO:0000256" key="5">
    <source>
        <dbReference type="ARBA" id="ARBA00022801"/>
    </source>
</evidence>
<evidence type="ECO:0000256" key="1">
    <source>
        <dbReference type="ARBA" id="ARBA00004123"/>
    </source>
</evidence>
<keyword evidence="6 11" id="KW-0347">Helicase</keyword>
<dbReference type="EMBL" id="MVBO01000140">
    <property type="protein sequence ID" value="OZJ02608.1"/>
    <property type="molecule type" value="Genomic_DNA"/>
</dbReference>
<evidence type="ECO:0000256" key="3">
    <source>
        <dbReference type="ARBA" id="ARBA00022705"/>
    </source>
</evidence>
<dbReference type="GO" id="GO:0043596">
    <property type="term" value="C:nuclear replication fork"/>
    <property type="evidence" value="ECO:0007669"/>
    <property type="project" value="UniProtKB-ARBA"/>
</dbReference>
<dbReference type="SUPFAM" id="SSF50249">
    <property type="entry name" value="Nucleic acid-binding proteins"/>
    <property type="match status" value="1"/>
</dbReference>
<keyword evidence="4 10" id="KW-0547">Nucleotide-binding</keyword>
<comment type="subcellular location">
    <subcellularLocation>
        <location evidence="1 11">Nucleus</location>
    </subcellularLocation>
</comment>